<dbReference type="WBParaSite" id="JU765_v2.g10077.t1">
    <property type="protein sequence ID" value="JU765_v2.g10077.t1"/>
    <property type="gene ID" value="JU765_v2.g10077"/>
</dbReference>
<sequence>MISAKMLEDLADRYDADWLSDGNIKTISYPAREPYNSRKKVSPMMMKMRERIKMNKETFDRTFTKANELKTNITNNIERNTTVGKIRKNYNAVTNKIKDCLAEIGLINGKTQPIANKIRARHLELEPLCCMSSCLVRGGCTTVVVFEIIYVILTLAACALKFYDGGRWRFWEEFEPNFNAIVTHRFFVYILIIFDILTALMVLVLLRGLIRFDKLLIKRHWQFDFVALGFNVFAFVFYLLGVSSQGPETWTIDNVLLIVCFGGQILLQLWAVSVVKSCLDFFTLLNVFINLADA</sequence>
<evidence type="ECO:0000313" key="1">
    <source>
        <dbReference type="Proteomes" id="UP000887576"/>
    </source>
</evidence>
<name>A0AC34PUM5_9BILA</name>
<protein>
    <submittedName>
        <fullName evidence="2">Uncharacterized protein</fullName>
    </submittedName>
</protein>
<proteinExistence type="predicted"/>
<evidence type="ECO:0000313" key="2">
    <source>
        <dbReference type="WBParaSite" id="JU765_v2.g10077.t1"/>
    </source>
</evidence>
<organism evidence="1 2">
    <name type="scientific">Panagrolaimus sp. JU765</name>
    <dbReference type="NCBI Taxonomy" id="591449"/>
    <lineage>
        <taxon>Eukaryota</taxon>
        <taxon>Metazoa</taxon>
        <taxon>Ecdysozoa</taxon>
        <taxon>Nematoda</taxon>
        <taxon>Chromadorea</taxon>
        <taxon>Rhabditida</taxon>
        <taxon>Tylenchina</taxon>
        <taxon>Panagrolaimomorpha</taxon>
        <taxon>Panagrolaimoidea</taxon>
        <taxon>Panagrolaimidae</taxon>
        <taxon>Panagrolaimus</taxon>
    </lineage>
</organism>
<reference evidence="2" key="1">
    <citation type="submission" date="2022-11" db="UniProtKB">
        <authorList>
            <consortium name="WormBaseParasite"/>
        </authorList>
    </citation>
    <scope>IDENTIFICATION</scope>
</reference>
<dbReference type="Proteomes" id="UP000887576">
    <property type="component" value="Unplaced"/>
</dbReference>
<accession>A0AC34PUM5</accession>